<dbReference type="InterPro" id="IPR036412">
    <property type="entry name" value="HAD-like_sf"/>
</dbReference>
<protein>
    <submittedName>
        <fullName evidence="3">CTD small phosphatase 1</fullName>
    </submittedName>
</protein>
<sequence>WETETNSGFAPGLPASAGDQKSAASQKPRSRGILHSLFCCVCREDGDALPAHSGAPLLVEENGAIPKQTPVQYLLPEAKAQDSDKICVVIDLDETLVHSSFKPVNNADFIIPVEIDGVI</sequence>
<reference evidence="3" key="1">
    <citation type="submission" date="2025-08" db="UniProtKB">
        <authorList>
            <consortium name="Ensembl"/>
        </authorList>
    </citation>
    <scope>IDENTIFICATION</scope>
</reference>
<dbReference type="Proteomes" id="UP000694398">
    <property type="component" value="Unassembled WGS sequence"/>
</dbReference>
<feature type="domain" description="FCP1 homology" evidence="2">
    <location>
        <begin position="87"/>
        <end position="114"/>
    </location>
</feature>
<evidence type="ECO:0000313" key="4">
    <source>
        <dbReference type="Proteomes" id="UP000694398"/>
    </source>
</evidence>
<dbReference type="Gene3D" id="3.40.50.1000">
    <property type="entry name" value="HAD superfamily/HAD-like"/>
    <property type="match status" value="1"/>
</dbReference>
<evidence type="ECO:0000313" key="3">
    <source>
        <dbReference type="Ensembl" id="ENSCLAP00000020913.1"/>
    </source>
</evidence>
<dbReference type="GeneTree" id="ENSGT01040000240451"/>
<evidence type="ECO:0000256" key="1">
    <source>
        <dbReference type="SAM" id="MobiDB-lite"/>
    </source>
</evidence>
<name>A0A8C2VWX1_CHILA</name>
<keyword evidence="4" id="KW-1185">Reference proteome</keyword>
<evidence type="ECO:0000259" key="2">
    <source>
        <dbReference type="Pfam" id="PF03031"/>
    </source>
</evidence>
<gene>
    <name evidence="3" type="primary">CTDSP1</name>
</gene>
<dbReference type="SUPFAM" id="SSF56784">
    <property type="entry name" value="HAD-like"/>
    <property type="match status" value="1"/>
</dbReference>
<dbReference type="InterPro" id="IPR004274">
    <property type="entry name" value="FCP1_dom"/>
</dbReference>
<dbReference type="Ensembl" id="ENSCLAT00000021114.1">
    <property type="protein sequence ID" value="ENSCLAP00000020913.1"/>
    <property type="gene ID" value="ENSCLAG00000014330.1"/>
</dbReference>
<dbReference type="Pfam" id="PF03031">
    <property type="entry name" value="NIF"/>
    <property type="match status" value="1"/>
</dbReference>
<organism evidence="3 4">
    <name type="scientific">Chinchilla lanigera</name>
    <name type="common">Long-tailed chinchilla</name>
    <name type="synonym">Chinchilla villidera</name>
    <dbReference type="NCBI Taxonomy" id="34839"/>
    <lineage>
        <taxon>Eukaryota</taxon>
        <taxon>Metazoa</taxon>
        <taxon>Chordata</taxon>
        <taxon>Craniata</taxon>
        <taxon>Vertebrata</taxon>
        <taxon>Euteleostomi</taxon>
        <taxon>Mammalia</taxon>
        <taxon>Eutheria</taxon>
        <taxon>Euarchontoglires</taxon>
        <taxon>Glires</taxon>
        <taxon>Rodentia</taxon>
        <taxon>Hystricomorpha</taxon>
        <taxon>Chinchillidae</taxon>
        <taxon>Chinchilla</taxon>
    </lineage>
</organism>
<reference evidence="3" key="2">
    <citation type="submission" date="2025-09" db="UniProtKB">
        <authorList>
            <consortium name="Ensembl"/>
        </authorList>
    </citation>
    <scope>IDENTIFICATION</scope>
</reference>
<dbReference type="InterPro" id="IPR023214">
    <property type="entry name" value="HAD_sf"/>
</dbReference>
<proteinExistence type="predicted"/>
<feature type="region of interest" description="Disordered" evidence="1">
    <location>
        <begin position="1"/>
        <end position="29"/>
    </location>
</feature>
<dbReference type="FunFam" id="3.40.50.1000:FF:000518">
    <property type="match status" value="1"/>
</dbReference>
<dbReference type="AlphaFoldDB" id="A0A8C2VWX1"/>
<accession>A0A8C2VWX1</accession>